<organism evidence="1 2">
    <name type="scientific">Mycolicibacterium litorale</name>
    <dbReference type="NCBI Taxonomy" id="758802"/>
    <lineage>
        <taxon>Bacteria</taxon>
        <taxon>Bacillati</taxon>
        <taxon>Actinomycetota</taxon>
        <taxon>Actinomycetes</taxon>
        <taxon>Mycobacteriales</taxon>
        <taxon>Mycobacteriaceae</taxon>
        <taxon>Mycolicibacterium</taxon>
    </lineage>
</organism>
<proteinExistence type="predicted"/>
<keyword evidence="2" id="KW-1185">Reference proteome</keyword>
<protein>
    <submittedName>
        <fullName evidence="1">Uncharacterized protein</fullName>
    </submittedName>
</protein>
<accession>A0AAD1II99</accession>
<evidence type="ECO:0000313" key="1">
    <source>
        <dbReference type="EMBL" id="BBY15939.1"/>
    </source>
</evidence>
<name>A0AAD1II99_9MYCO</name>
<reference evidence="1 2" key="1">
    <citation type="journal article" date="2019" name="Emerg. Microbes Infect.">
        <title>Comprehensive subspecies identification of 175 nontuberculous mycobacteria species based on 7547 genomic profiles.</title>
        <authorList>
            <person name="Matsumoto Y."/>
            <person name="Kinjo T."/>
            <person name="Motooka D."/>
            <person name="Nabeya D."/>
            <person name="Jung N."/>
            <person name="Uechi K."/>
            <person name="Horii T."/>
            <person name="Iida T."/>
            <person name="Fujita J."/>
            <person name="Nakamura S."/>
        </authorList>
    </citation>
    <scope>NUCLEOTIDE SEQUENCE [LARGE SCALE GENOMIC DNA]</scope>
    <source>
        <strain evidence="1 2">JCM 17423</strain>
    </source>
</reference>
<dbReference type="Proteomes" id="UP000466607">
    <property type="component" value="Chromosome"/>
</dbReference>
<dbReference type="EMBL" id="AP022586">
    <property type="protein sequence ID" value="BBY15939.1"/>
    <property type="molecule type" value="Genomic_DNA"/>
</dbReference>
<dbReference type="RefSeq" id="WP_134051546.1">
    <property type="nucleotide sequence ID" value="NZ_AP022586.1"/>
</dbReference>
<evidence type="ECO:0000313" key="2">
    <source>
        <dbReference type="Proteomes" id="UP000466607"/>
    </source>
</evidence>
<gene>
    <name evidence="1" type="ORF">MLIT_15310</name>
</gene>
<sequence>MTTLQARLFAAVRASRLDAELAVGAAVAPGTALAVRATRLSTRRKREAMARTLCDAVSDSRDSTALRGLRNPVHRTNVAAARPVIDDVVARLRAPQPLGVRGLARLSRIVEDGTGPLYRFGRGDLVGRLQAARAAM</sequence>
<dbReference type="AlphaFoldDB" id="A0AAD1II99"/>